<dbReference type="PANTHER" id="PTHR30575:SF0">
    <property type="entry name" value="XAA-ARG DIPEPTIDASE"/>
    <property type="match status" value="1"/>
</dbReference>
<reference evidence="3" key="2">
    <citation type="submission" date="2020-09" db="EMBL/GenBank/DDBJ databases">
        <authorList>
            <person name="Sun Q."/>
            <person name="Zhou Y."/>
        </authorList>
    </citation>
    <scope>NUCLEOTIDE SEQUENCE</scope>
    <source>
        <strain evidence="3">CGMCC 4.7306</strain>
    </source>
</reference>
<dbReference type="AlphaFoldDB" id="A0A917W4C1"/>
<dbReference type="GO" id="GO:0071713">
    <property type="term" value="F:para-aminobenzoyl-glutamate hydrolase activity"/>
    <property type="evidence" value="ECO:0007669"/>
    <property type="project" value="TreeGrafter"/>
</dbReference>
<dbReference type="InterPro" id="IPR052030">
    <property type="entry name" value="Peptidase_M20/M20A_hydrolases"/>
</dbReference>
<keyword evidence="4" id="KW-1185">Reference proteome</keyword>
<comment type="similarity">
    <text evidence="1">Belongs to the peptidase M20A family.</text>
</comment>
<reference evidence="3" key="1">
    <citation type="journal article" date="2014" name="Int. J. Syst. Evol. Microbiol.">
        <title>Complete genome sequence of Corynebacterium casei LMG S-19264T (=DSM 44701T), isolated from a smear-ripened cheese.</title>
        <authorList>
            <consortium name="US DOE Joint Genome Institute (JGI-PGF)"/>
            <person name="Walter F."/>
            <person name="Albersmeier A."/>
            <person name="Kalinowski J."/>
            <person name="Ruckert C."/>
        </authorList>
    </citation>
    <scope>NUCLEOTIDE SEQUENCE</scope>
    <source>
        <strain evidence="3">CGMCC 4.7306</strain>
    </source>
</reference>
<dbReference type="Proteomes" id="UP000613840">
    <property type="component" value="Unassembled WGS sequence"/>
</dbReference>
<accession>A0A917W4C1</accession>
<dbReference type="InterPro" id="IPR036264">
    <property type="entry name" value="Bact_exopeptidase_dim_dom"/>
</dbReference>
<dbReference type="Pfam" id="PF07687">
    <property type="entry name" value="M20_dimer"/>
    <property type="match status" value="1"/>
</dbReference>
<dbReference type="InterPro" id="IPR017144">
    <property type="entry name" value="Xaa-Arg_dipeptidase"/>
</dbReference>
<dbReference type="RefSeq" id="WP_188895189.1">
    <property type="nucleotide sequence ID" value="NZ_BMMZ01000004.1"/>
</dbReference>
<evidence type="ECO:0000256" key="1">
    <source>
        <dbReference type="PIRNR" id="PIRNR037226"/>
    </source>
</evidence>
<dbReference type="Gene3D" id="3.30.70.360">
    <property type="match status" value="1"/>
</dbReference>
<dbReference type="SUPFAM" id="SSF53187">
    <property type="entry name" value="Zn-dependent exopeptidases"/>
    <property type="match status" value="1"/>
</dbReference>
<name>A0A917W4C1_9ACTN</name>
<dbReference type="Pfam" id="PF01546">
    <property type="entry name" value="Peptidase_M20"/>
    <property type="match status" value="1"/>
</dbReference>
<comment type="caution">
    <text evidence="3">The sequence shown here is derived from an EMBL/GenBank/DDBJ whole genome shotgun (WGS) entry which is preliminary data.</text>
</comment>
<dbReference type="PIRSF" id="PIRSF037226">
    <property type="entry name" value="Amidohydrolase_ACY1L2_prd"/>
    <property type="match status" value="1"/>
</dbReference>
<dbReference type="InterPro" id="IPR002933">
    <property type="entry name" value="Peptidase_M20"/>
</dbReference>
<dbReference type="EMBL" id="BMMZ01000004">
    <property type="protein sequence ID" value="GGL62107.1"/>
    <property type="molecule type" value="Genomic_DNA"/>
</dbReference>
<dbReference type="InterPro" id="IPR017439">
    <property type="entry name" value="Amidohydrolase"/>
</dbReference>
<dbReference type="FunFam" id="3.30.70.360:FF:000004">
    <property type="entry name" value="Peptidase M20 domain-containing protein 2"/>
    <property type="match status" value="1"/>
</dbReference>
<dbReference type="SUPFAM" id="SSF55031">
    <property type="entry name" value="Bacterial exopeptidase dimerisation domain"/>
    <property type="match status" value="1"/>
</dbReference>
<dbReference type="InterPro" id="IPR011650">
    <property type="entry name" value="Peptidase_M20_dimer"/>
</dbReference>
<dbReference type="PANTHER" id="PTHR30575">
    <property type="entry name" value="PEPTIDASE M20"/>
    <property type="match status" value="1"/>
</dbReference>
<gene>
    <name evidence="3" type="ORF">GCM10011575_20790</name>
</gene>
<evidence type="ECO:0000259" key="2">
    <source>
        <dbReference type="Pfam" id="PF07687"/>
    </source>
</evidence>
<dbReference type="GO" id="GO:0046657">
    <property type="term" value="P:folic acid catabolic process"/>
    <property type="evidence" value="ECO:0007669"/>
    <property type="project" value="TreeGrafter"/>
</dbReference>
<dbReference type="NCBIfam" id="TIGR01891">
    <property type="entry name" value="amidohydrolases"/>
    <property type="match status" value="1"/>
</dbReference>
<sequence>MTRFAAPEIKITDLHQAISASMTKISLELVELSMALHADPELSMDEHRAAARISQLLEDHGFSIERGIAGLPTAFQGSVGEDKPVISFLCEYDALPGVGHGCGHNLIAAGGVGAAIALKEALGDDLAGTIRCIGTPGEEGKGGKIIELREGVFDDVDAALMFHPGVSTQPWRHATACVDIDIVFHGIAAHAAGSPSQGRSALAAVIQLFNGIDSLRQFIPETSRIHGIITDGGQAANIVPERAAANFMVRALRSTEVSELLDRVKAIIEAAALATGTTYEITAGEVYAERKNNHVIASRWAAHLQRLGEWVEEPVLRGGTGSSDIGNISLVLPAIHPYLQIAEPGTPGHSHAMAAAAGEAPAQERMLHMAEALAAAGGDLLTEPELLEAARAEFATSEPDFPA</sequence>
<organism evidence="3 4">
    <name type="scientific">Microlunatus endophyticus</name>
    <dbReference type="NCBI Taxonomy" id="1716077"/>
    <lineage>
        <taxon>Bacteria</taxon>
        <taxon>Bacillati</taxon>
        <taxon>Actinomycetota</taxon>
        <taxon>Actinomycetes</taxon>
        <taxon>Propionibacteriales</taxon>
        <taxon>Propionibacteriaceae</taxon>
        <taxon>Microlunatus</taxon>
    </lineage>
</organism>
<dbReference type="Gene3D" id="3.40.630.10">
    <property type="entry name" value="Zn peptidases"/>
    <property type="match status" value="1"/>
</dbReference>
<dbReference type="GO" id="GO:0005737">
    <property type="term" value="C:cytoplasm"/>
    <property type="evidence" value="ECO:0007669"/>
    <property type="project" value="TreeGrafter"/>
</dbReference>
<feature type="domain" description="Peptidase M20 dimerisation" evidence="2">
    <location>
        <begin position="181"/>
        <end position="273"/>
    </location>
</feature>
<dbReference type="GO" id="GO:0016805">
    <property type="term" value="F:dipeptidase activity"/>
    <property type="evidence" value="ECO:0007669"/>
    <property type="project" value="InterPro"/>
</dbReference>
<evidence type="ECO:0000313" key="4">
    <source>
        <dbReference type="Proteomes" id="UP000613840"/>
    </source>
</evidence>
<proteinExistence type="inferred from homology"/>
<protein>
    <recommendedName>
        <fullName evidence="1">Peptidase M20 domain-containing protein 2</fullName>
    </recommendedName>
</protein>
<evidence type="ECO:0000313" key="3">
    <source>
        <dbReference type="EMBL" id="GGL62107.1"/>
    </source>
</evidence>